<evidence type="ECO:0000313" key="4">
    <source>
        <dbReference type="Proteomes" id="UP000265916"/>
    </source>
</evidence>
<accession>A0A3A1YPJ3</accession>
<evidence type="ECO:0000259" key="2">
    <source>
        <dbReference type="Pfam" id="PF20434"/>
    </source>
</evidence>
<sequence length="437" mass="47422">MNIYIPEPYFENQKLNGYSKDTAPIFFPNAIGGYMPAKAMTLPDESSSAQTTQEQHGPSNASSIKQALAKGLVVASPGARGRSNKNAEGQYYGKAPAAIVDLKAAVRYLRANDKVMPGSAEYIISNGTSAGAALSLLLAASANSADYTPYLKDLGAAQASDAIYAASAYALITNLEHADTAYEWLFNGVNSYKSIDVSTLDYKVERKYKTGTLTDKQIAVSNDLKAQFPAYVNSLKLRNRQGELLTLDENGKGSFADLVAGYLAASAQHAMDTDSNFKAANYPWLTIKDGKVTSVDLATYAKSVERQKTPPAFDALDLSAGENDEFGDATTAAKHFTEYGFKNSTVANAQMADPQIVKMMNPLNYIERGKKTGVAPYWRIRHGSIDKDTSLAIPTIVATKLENLGYNVDYALAWDKPHSGDYDLPELFAWIEQITKK</sequence>
<feature type="domain" description="BD-FAE-like" evidence="2">
    <location>
        <begin position="63"/>
        <end position="151"/>
    </location>
</feature>
<name>A0A3A1YPJ3_9GAMM</name>
<dbReference type="Pfam" id="PF20434">
    <property type="entry name" value="BD-FAE"/>
    <property type="match status" value="1"/>
</dbReference>
<comment type="caution">
    <text evidence="3">The sequence shown here is derived from an EMBL/GenBank/DDBJ whole genome shotgun (WGS) entry which is preliminary data.</text>
</comment>
<keyword evidence="3" id="KW-0378">Hydrolase</keyword>
<reference evidence="3 4" key="1">
    <citation type="submission" date="2017-08" db="EMBL/GenBank/DDBJ databases">
        <title>Reclassification of Bisgaard taxon 37 and 44.</title>
        <authorList>
            <person name="Christensen H."/>
        </authorList>
    </citation>
    <scope>NUCLEOTIDE SEQUENCE [LARGE SCALE GENOMIC DNA]</scope>
    <source>
        <strain evidence="3 4">111</strain>
    </source>
</reference>
<evidence type="ECO:0000256" key="1">
    <source>
        <dbReference type="SAM" id="MobiDB-lite"/>
    </source>
</evidence>
<dbReference type="InterPro" id="IPR049492">
    <property type="entry name" value="BD-FAE-like_dom"/>
</dbReference>
<dbReference type="AlphaFoldDB" id="A0A3A1YPJ3"/>
<feature type="region of interest" description="Disordered" evidence="1">
    <location>
        <begin position="42"/>
        <end position="62"/>
    </location>
</feature>
<proteinExistence type="predicted"/>
<dbReference type="InterPro" id="IPR029058">
    <property type="entry name" value="AB_hydrolase_fold"/>
</dbReference>
<dbReference type="EMBL" id="NRJG01000050">
    <property type="protein sequence ID" value="RIY38880.1"/>
    <property type="molecule type" value="Genomic_DNA"/>
</dbReference>
<dbReference type="Proteomes" id="UP000265916">
    <property type="component" value="Unassembled WGS sequence"/>
</dbReference>
<dbReference type="NCBIfam" id="NF041556">
    <property type="entry name" value="tannase_B"/>
    <property type="match status" value="1"/>
</dbReference>
<keyword evidence="4" id="KW-1185">Reference proteome</keyword>
<dbReference type="Gene3D" id="3.40.50.1820">
    <property type="entry name" value="alpha/beta hydrolase"/>
    <property type="match status" value="1"/>
</dbReference>
<feature type="compositionally biased region" description="Polar residues" evidence="1">
    <location>
        <begin position="44"/>
        <end position="62"/>
    </location>
</feature>
<protein>
    <submittedName>
        <fullName evidence="3">Alpha/beta hydrolase</fullName>
    </submittedName>
</protein>
<organism evidence="3 4">
    <name type="scientific">Psittacicella hinzii</name>
    <dbReference type="NCBI Taxonomy" id="2028575"/>
    <lineage>
        <taxon>Bacteria</taxon>
        <taxon>Pseudomonadati</taxon>
        <taxon>Pseudomonadota</taxon>
        <taxon>Gammaproteobacteria</taxon>
        <taxon>Pasteurellales</taxon>
        <taxon>Psittacicellaceae</taxon>
        <taxon>Psittacicella</taxon>
    </lineage>
</organism>
<evidence type="ECO:0000313" key="3">
    <source>
        <dbReference type="EMBL" id="RIY38880.1"/>
    </source>
</evidence>
<dbReference type="GO" id="GO:0016787">
    <property type="term" value="F:hydrolase activity"/>
    <property type="evidence" value="ECO:0007669"/>
    <property type="project" value="UniProtKB-KW"/>
</dbReference>
<gene>
    <name evidence="3" type="ORF">CKF58_03150</name>
</gene>
<dbReference type="SUPFAM" id="SSF53474">
    <property type="entry name" value="alpha/beta-Hydrolases"/>
    <property type="match status" value="1"/>
</dbReference>
<dbReference type="InterPro" id="IPR048124">
    <property type="entry name" value="Tannase_B"/>
</dbReference>